<dbReference type="EMBL" id="QXWK01000001">
    <property type="protein sequence ID" value="NBH60287.1"/>
    <property type="molecule type" value="Genomic_DNA"/>
</dbReference>
<comment type="caution">
    <text evidence="2">The sequence shown here is derived from an EMBL/GenBank/DDBJ whole genome shotgun (WGS) entry which is preliminary data.</text>
</comment>
<dbReference type="GO" id="GO:0016787">
    <property type="term" value="F:hydrolase activity"/>
    <property type="evidence" value="ECO:0007669"/>
    <property type="project" value="UniProtKB-KW"/>
</dbReference>
<dbReference type="Gene3D" id="3.60.15.10">
    <property type="entry name" value="Ribonuclease Z/Hydroxyacylglutathione hydrolase-like"/>
    <property type="match status" value="1"/>
</dbReference>
<keyword evidence="3" id="KW-1185">Reference proteome</keyword>
<dbReference type="SMART" id="SM00849">
    <property type="entry name" value="Lactamase_B"/>
    <property type="match status" value="1"/>
</dbReference>
<dbReference type="PANTHER" id="PTHR42951">
    <property type="entry name" value="METALLO-BETA-LACTAMASE DOMAIN-CONTAINING"/>
    <property type="match status" value="1"/>
</dbReference>
<feature type="domain" description="Metallo-beta-lactamase" evidence="1">
    <location>
        <begin position="47"/>
        <end position="242"/>
    </location>
</feature>
<protein>
    <submittedName>
        <fullName evidence="2">MBL fold metallo-hydrolase</fullName>
    </submittedName>
</protein>
<keyword evidence="2" id="KW-0378">Hydrolase</keyword>
<dbReference type="Proteomes" id="UP000446866">
    <property type="component" value="Unassembled WGS sequence"/>
</dbReference>
<sequence length="310" mass="35579">MEWKDMPRRAYYEKYERMDVKNDGGWYEVYRLPKNVYAIAEPRHFQEVNFFLIVGTDRAVLFDTGMGIVPVKPLIDELYQGEMIAVNSHFHFDHIGSNHIFEPVNSCVDSYVSGIAKRGLTCADVGAQMDEDMFKGGYPQGFAPDRYAVPSYQVKAVREGYIFDLGNRKLRVLHTPGHSFDSLMLYDEDNKILFTGDTFYMGALYAHFHCAQFGCSDISMYWQTMDRLSREIPEDVQLYCSHNDFIAPAAKLRETAEVLRTIIEKESVPDGEKGVGKGHQYLEEESILCEKKGDGFSVVYTNEKVEEKKK</sequence>
<evidence type="ECO:0000313" key="3">
    <source>
        <dbReference type="Proteomes" id="UP000446866"/>
    </source>
</evidence>
<evidence type="ECO:0000259" key="1">
    <source>
        <dbReference type="SMART" id="SM00849"/>
    </source>
</evidence>
<name>A0A845QHX4_9FIRM</name>
<dbReference type="RefSeq" id="WP_160200582.1">
    <property type="nucleotide sequence ID" value="NZ_QXWK01000001.1"/>
</dbReference>
<evidence type="ECO:0000313" key="2">
    <source>
        <dbReference type="EMBL" id="NBH60287.1"/>
    </source>
</evidence>
<dbReference type="PANTHER" id="PTHR42951:SF4">
    <property type="entry name" value="ACYL-COENZYME A THIOESTERASE MBLAC2"/>
    <property type="match status" value="1"/>
</dbReference>
<dbReference type="InterPro" id="IPR001279">
    <property type="entry name" value="Metallo-B-lactamas"/>
</dbReference>
<reference evidence="2 3" key="1">
    <citation type="submission" date="2018-08" db="EMBL/GenBank/DDBJ databases">
        <title>Murine metabolic-syndrome-specific gut microbial biobank.</title>
        <authorList>
            <person name="Liu C."/>
        </authorList>
    </citation>
    <scope>NUCLEOTIDE SEQUENCE [LARGE SCALE GENOMIC DNA]</scope>
    <source>
        <strain evidence="2 3">28</strain>
    </source>
</reference>
<dbReference type="InterPro" id="IPR050855">
    <property type="entry name" value="NDM-1-like"/>
</dbReference>
<dbReference type="AlphaFoldDB" id="A0A845QHX4"/>
<accession>A0A845QHX4</accession>
<organism evidence="2 3">
    <name type="scientific">Anaerotruncus colihominis</name>
    <dbReference type="NCBI Taxonomy" id="169435"/>
    <lineage>
        <taxon>Bacteria</taxon>
        <taxon>Bacillati</taxon>
        <taxon>Bacillota</taxon>
        <taxon>Clostridia</taxon>
        <taxon>Eubacteriales</taxon>
        <taxon>Oscillospiraceae</taxon>
        <taxon>Anaerotruncus</taxon>
    </lineage>
</organism>
<dbReference type="SUPFAM" id="SSF56281">
    <property type="entry name" value="Metallo-hydrolase/oxidoreductase"/>
    <property type="match status" value="1"/>
</dbReference>
<gene>
    <name evidence="2" type="ORF">D0435_01185</name>
</gene>
<proteinExistence type="predicted"/>
<dbReference type="Pfam" id="PF00753">
    <property type="entry name" value="Lactamase_B"/>
    <property type="match status" value="1"/>
</dbReference>
<dbReference type="InterPro" id="IPR036866">
    <property type="entry name" value="RibonucZ/Hydroxyglut_hydro"/>
</dbReference>